<reference evidence="8 9" key="1">
    <citation type="journal article" date="2010" name="Stand. Genomic Sci.">
        <title>Complete genome sequence of Arcanobacterium haemolyticum type strain (11018).</title>
        <authorList>
            <person name="Yasawong M."/>
            <person name="Teshima H."/>
            <person name="Lapidus A."/>
            <person name="Nolan M."/>
            <person name="Lucas S."/>
            <person name="Glavina Del Rio T."/>
            <person name="Tice H."/>
            <person name="Cheng J."/>
            <person name="Bruce D."/>
            <person name="Detter C."/>
            <person name="Tapia R."/>
            <person name="Han C."/>
            <person name="Goodwin L."/>
            <person name="Pitluck S."/>
            <person name="Liolios K."/>
            <person name="Ivanova N."/>
            <person name="Mavromatis K."/>
            <person name="Mikhailova N."/>
            <person name="Pati A."/>
            <person name="Chen A."/>
            <person name="Palaniappan K."/>
            <person name="Land M."/>
            <person name="Hauser L."/>
            <person name="Chang Y."/>
            <person name="Jeffries C."/>
            <person name="Rohde M."/>
            <person name="Sikorski J."/>
            <person name="Pukall R."/>
            <person name="Goker M."/>
            <person name="Woyke T."/>
            <person name="Bristow J."/>
            <person name="Eisen J."/>
            <person name="Markowitz V."/>
            <person name="Hugenholtz P."/>
            <person name="Kyrpides N."/>
            <person name="Klenk H."/>
        </authorList>
    </citation>
    <scope>NUCLEOTIDE SEQUENCE [LARGE SCALE GENOMIC DNA]</scope>
    <source>
        <strain evidence="9">ATCC 9345 / DSM 20595 / CCUG 17215 / LMG 16163 / NBRC 15585 / NCTC 8452 / 11018</strain>
    </source>
</reference>
<comment type="subcellular location">
    <subcellularLocation>
        <location evidence="1">Cell envelope</location>
    </subcellularLocation>
</comment>
<sequence>MKVRSALKAGFTALVASAFLLAGCSSAPAGKADKHLDIFATTGYIADAVANIAPDAHVTTMVGPGGDPHTYQPTTKDIEALQNADVVIWSGLHLEAQMLDKLGSLGDKQIAVADTLDEKYLLPWPETDENGHELHDPHIWNNPEAWSLAVQAAADKISEIDPANKATYQKNVAKYREEITKTVAEAKKLLDKVAEPRILISGHDAFNYFGKTFNLEVHATDFVSSEAKLSTQEISELAKLIADKKVPVIFLDNLANPQAIKALQEAVHANGWDVKISDKELFADSLGAEKGVDTYLGTLMHNARTISEALSK</sequence>
<dbReference type="AlphaFoldDB" id="D7BLV6"/>
<evidence type="ECO:0000256" key="3">
    <source>
        <dbReference type="ARBA" id="ARBA00022723"/>
    </source>
</evidence>
<evidence type="ECO:0000256" key="5">
    <source>
        <dbReference type="RuleBase" id="RU003512"/>
    </source>
</evidence>
<dbReference type="InterPro" id="IPR006129">
    <property type="entry name" value="AdhesinB"/>
</dbReference>
<keyword evidence="3" id="KW-0479">Metal-binding</keyword>
<dbReference type="InterPro" id="IPR006128">
    <property type="entry name" value="Lipoprotein_PsaA-like"/>
</dbReference>
<dbReference type="PANTHER" id="PTHR42953">
    <property type="entry name" value="HIGH-AFFINITY ZINC UPTAKE SYSTEM PROTEIN ZNUA-RELATED"/>
    <property type="match status" value="1"/>
</dbReference>
<dbReference type="InterPro" id="IPR050492">
    <property type="entry name" value="Bact_metal-bind_prot9"/>
</dbReference>
<gene>
    <name evidence="8" type="ordered locus">Arch_0142</name>
</gene>
<evidence type="ECO:0000256" key="1">
    <source>
        <dbReference type="ARBA" id="ARBA00004196"/>
    </source>
</evidence>
<keyword evidence="2 5" id="KW-0813">Transport</keyword>
<evidence type="ECO:0000256" key="6">
    <source>
        <dbReference type="SAM" id="Coils"/>
    </source>
</evidence>
<dbReference type="GO" id="GO:0030001">
    <property type="term" value="P:metal ion transport"/>
    <property type="evidence" value="ECO:0007669"/>
    <property type="project" value="InterPro"/>
</dbReference>
<evidence type="ECO:0000256" key="7">
    <source>
        <dbReference type="SAM" id="SignalP"/>
    </source>
</evidence>
<feature type="chain" id="PRO_5039397160" evidence="7">
    <location>
        <begin position="30"/>
        <end position="312"/>
    </location>
</feature>
<dbReference type="Proteomes" id="UP000000376">
    <property type="component" value="Chromosome"/>
</dbReference>
<comment type="similarity">
    <text evidence="5">Belongs to the bacterial solute-binding protein 9 family.</text>
</comment>
<evidence type="ECO:0000256" key="4">
    <source>
        <dbReference type="ARBA" id="ARBA00022729"/>
    </source>
</evidence>
<dbReference type="SUPFAM" id="SSF53807">
    <property type="entry name" value="Helical backbone' metal receptor"/>
    <property type="match status" value="1"/>
</dbReference>
<dbReference type="STRING" id="644284.Arch_0142"/>
<dbReference type="PRINTS" id="PR00690">
    <property type="entry name" value="ADHESNFAMILY"/>
</dbReference>
<dbReference type="PRINTS" id="PR00691">
    <property type="entry name" value="ADHESINB"/>
</dbReference>
<dbReference type="PROSITE" id="PS51257">
    <property type="entry name" value="PROKAR_LIPOPROTEIN"/>
    <property type="match status" value="1"/>
</dbReference>
<dbReference type="OrthoDB" id="9810636at2"/>
<dbReference type="GO" id="GO:0046872">
    <property type="term" value="F:metal ion binding"/>
    <property type="evidence" value="ECO:0007669"/>
    <property type="project" value="UniProtKB-KW"/>
</dbReference>
<keyword evidence="6" id="KW-0175">Coiled coil</keyword>
<keyword evidence="4 7" id="KW-0732">Signal</keyword>
<name>D7BLV6_ARCHD</name>
<organism evidence="8 9">
    <name type="scientific">Arcanobacterium haemolyticum (strain ATCC 9345 / DSM 20595 / CCM 5947 / CCUG 17215 / LMG 16163 / NBRC 15585 / NCTC 8452 / 11018)</name>
    <dbReference type="NCBI Taxonomy" id="644284"/>
    <lineage>
        <taxon>Bacteria</taxon>
        <taxon>Bacillati</taxon>
        <taxon>Actinomycetota</taxon>
        <taxon>Actinomycetes</taxon>
        <taxon>Actinomycetales</taxon>
        <taxon>Actinomycetaceae</taxon>
        <taxon>Arcanobacterium</taxon>
    </lineage>
</organism>
<dbReference type="HOGENOM" id="CLU_016838_1_1_11"/>
<dbReference type="Gene3D" id="3.40.50.1980">
    <property type="entry name" value="Nitrogenase molybdenum iron protein domain"/>
    <property type="match status" value="2"/>
</dbReference>
<dbReference type="EMBL" id="CP002045">
    <property type="protein sequence ID" value="ADH91905.1"/>
    <property type="molecule type" value="Genomic_DNA"/>
</dbReference>
<dbReference type="RefSeq" id="WP_013169403.1">
    <property type="nucleotide sequence ID" value="NC_014218.1"/>
</dbReference>
<feature type="signal peptide" evidence="7">
    <location>
        <begin position="1"/>
        <end position="29"/>
    </location>
</feature>
<proteinExistence type="inferred from homology"/>
<keyword evidence="9" id="KW-1185">Reference proteome</keyword>
<evidence type="ECO:0000256" key="2">
    <source>
        <dbReference type="ARBA" id="ARBA00022448"/>
    </source>
</evidence>
<evidence type="ECO:0000313" key="8">
    <source>
        <dbReference type="EMBL" id="ADH91905.1"/>
    </source>
</evidence>
<evidence type="ECO:0000313" key="9">
    <source>
        <dbReference type="Proteomes" id="UP000000376"/>
    </source>
</evidence>
<dbReference type="InterPro" id="IPR006127">
    <property type="entry name" value="ZnuA-like"/>
</dbReference>
<dbReference type="GO" id="GO:0030313">
    <property type="term" value="C:cell envelope"/>
    <property type="evidence" value="ECO:0007669"/>
    <property type="project" value="UniProtKB-SubCell"/>
</dbReference>
<accession>D7BLV6</accession>
<feature type="coiled-coil region" evidence="6">
    <location>
        <begin position="165"/>
        <end position="192"/>
    </location>
</feature>
<dbReference type="eggNOG" id="COG0803">
    <property type="taxonomic scope" value="Bacteria"/>
</dbReference>
<dbReference type="KEGG" id="ahe:Arch_0142"/>
<dbReference type="Pfam" id="PF01297">
    <property type="entry name" value="ZnuA"/>
    <property type="match status" value="1"/>
</dbReference>
<protein>
    <submittedName>
        <fullName evidence="8">Periplasmic solute binding protein</fullName>
    </submittedName>
</protein>
<dbReference type="PANTHER" id="PTHR42953:SF1">
    <property type="entry name" value="METAL-BINDING PROTEIN HI_0362-RELATED"/>
    <property type="match status" value="1"/>
</dbReference>
<dbReference type="GO" id="GO:0007155">
    <property type="term" value="P:cell adhesion"/>
    <property type="evidence" value="ECO:0007669"/>
    <property type="project" value="InterPro"/>
</dbReference>